<dbReference type="PATRIC" id="fig|33051.4.peg.2152"/>
<dbReference type="RefSeq" id="WP_058752045.1">
    <property type="nucleotide sequence ID" value="NZ_LDTE01000039.1"/>
</dbReference>
<dbReference type="EMBL" id="LDTE01000039">
    <property type="protein sequence ID" value="KTW00369.1"/>
    <property type="molecule type" value="Genomic_DNA"/>
</dbReference>
<dbReference type="AlphaFoldDB" id="A0A147IX78"/>
<dbReference type="Proteomes" id="UP000074072">
    <property type="component" value="Unassembled WGS sequence"/>
</dbReference>
<dbReference type="Gene3D" id="3.40.50.1010">
    <property type="entry name" value="5'-nuclease"/>
    <property type="match status" value="1"/>
</dbReference>
<dbReference type="OrthoDB" id="9816043at2"/>
<dbReference type="Pfam" id="PF01936">
    <property type="entry name" value="NYN"/>
    <property type="match status" value="1"/>
</dbReference>
<feature type="domain" description="NYN" evidence="1">
    <location>
        <begin position="158"/>
        <end position="206"/>
    </location>
</feature>
<comment type="caution">
    <text evidence="2">The sequence shown here is derived from an EMBL/GenBank/DDBJ whole genome shotgun (WGS) entry which is preliminary data.</text>
</comment>
<evidence type="ECO:0000313" key="2">
    <source>
        <dbReference type="EMBL" id="KTW00369.1"/>
    </source>
</evidence>
<dbReference type="CDD" id="cd18722">
    <property type="entry name" value="PIN_NicB-like"/>
    <property type="match status" value="1"/>
</dbReference>
<name>A0A147IX78_9SPHN</name>
<organism evidence="2 3">
    <name type="scientific">Sphingomonas sanguinis</name>
    <dbReference type="NCBI Taxonomy" id="33051"/>
    <lineage>
        <taxon>Bacteria</taxon>
        <taxon>Pseudomonadati</taxon>
        <taxon>Pseudomonadota</taxon>
        <taxon>Alphaproteobacteria</taxon>
        <taxon>Sphingomonadales</taxon>
        <taxon>Sphingomonadaceae</taxon>
        <taxon>Sphingomonas</taxon>
    </lineage>
</organism>
<proteinExistence type="predicted"/>
<evidence type="ECO:0000313" key="3">
    <source>
        <dbReference type="Proteomes" id="UP000074072"/>
    </source>
</evidence>
<protein>
    <recommendedName>
        <fullName evidence="1">NYN domain-containing protein</fullName>
    </recommendedName>
</protein>
<gene>
    <name evidence="2" type="ORF">SB4_07355</name>
</gene>
<sequence>MPTAVVIDGAFFLRRFKSAFPNLVASEAEDVAFGVICMAAHHITARLQANPAWSTVAADYWRPQETAELYRIFFYDCPPLTKRLHTPIDKRAINLAQTPEAKLRLAIHRRLHETRKVALRLGRLNENLSPWRLRPNAIHRWREGHPPRDDDFELDVVQKGVDMRLGLDIAAMAHKRQVDQIVLVAADADFVPPVKLARREGIDVVLDPMGAPVAPDLLQHVDGVRNCYMQVNSRLTDDKE</sequence>
<dbReference type="GO" id="GO:0004540">
    <property type="term" value="F:RNA nuclease activity"/>
    <property type="evidence" value="ECO:0007669"/>
    <property type="project" value="InterPro"/>
</dbReference>
<dbReference type="InterPro" id="IPR021139">
    <property type="entry name" value="NYN"/>
</dbReference>
<accession>A0A147IX78</accession>
<reference evidence="2 3" key="1">
    <citation type="journal article" date="2016" name="Front. Microbiol.">
        <title>Genomic Resource of Rice Seed Associated Bacteria.</title>
        <authorList>
            <person name="Midha S."/>
            <person name="Bansal K."/>
            <person name="Sharma S."/>
            <person name="Kumar N."/>
            <person name="Patil P.P."/>
            <person name="Chaudhry V."/>
            <person name="Patil P.B."/>
        </authorList>
    </citation>
    <scope>NUCLEOTIDE SEQUENCE [LARGE SCALE GENOMIC DNA]</scope>
    <source>
        <strain evidence="2 3">SB4</strain>
    </source>
</reference>
<evidence type="ECO:0000259" key="1">
    <source>
        <dbReference type="Pfam" id="PF01936"/>
    </source>
</evidence>